<dbReference type="Pfam" id="PF12146">
    <property type="entry name" value="Hydrolase_4"/>
    <property type="match status" value="1"/>
</dbReference>
<evidence type="ECO:0000313" key="3">
    <source>
        <dbReference type="EMBL" id="MCW1915113.1"/>
    </source>
</evidence>
<dbReference type="EMBL" id="JAPDDR010000008">
    <property type="protein sequence ID" value="MCW1915113.1"/>
    <property type="molecule type" value="Genomic_DNA"/>
</dbReference>
<dbReference type="RefSeq" id="WP_264514652.1">
    <property type="nucleotide sequence ID" value="NZ_JAPDDR010000008.1"/>
</dbReference>
<dbReference type="PANTHER" id="PTHR43358:SF4">
    <property type="entry name" value="ALPHA_BETA HYDROLASE FOLD-1 DOMAIN-CONTAINING PROTEIN"/>
    <property type="match status" value="1"/>
</dbReference>
<evidence type="ECO:0000259" key="2">
    <source>
        <dbReference type="Pfam" id="PF12146"/>
    </source>
</evidence>
<keyword evidence="1" id="KW-1133">Transmembrane helix</keyword>
<proteinExistence type="predicted"/>
<dbReference type="InterPro" id="IPR022742">
    <property type="entry name" value="Hydrolase_4"/>
</dbReference>
<protein>
    <submittedName>
        <fullName evidence="3">Alpha/beta fold hydrolase</fullName>
    </submittedName>
</protein>
<keyword evidence="4" id="KW-1185">Reference proteome</keyword>
<reference evidence="3" key="1">
    <citation type="submission" date="2022-10" db="EMBL/GenBank/DDBJ databases">
        <title>Luteolibacter sp. GHJ8, whole genome shotgun sequencing project.</title>
        <authorList>
            <person name="Zhao G."/>
            <person name="Shen L."/>
        </authorList>
    </citation>
    <scope>NUCLEOTIDE SEQUENCE</scope>
    <source>
        <strain evidence="3">GHJ8</strain>
    </source>
</reference>
<sequence>MSTESSRYDRPKRRGWRRWLRIGSIAVFTSILASCAAVSLIATDAILHPRRKGVGAQVPEGMQARTFVMPDRAEIRTWEARPQERPKAAVFVLHGISDSKATQANTLKHLSRSGLLAIAPDLRAHGDSSGANATYGYLEKDDLSRLRRAVENEFPGLEIGLWGTSYGGAVALQALGSDPDFDFAIIENTFADLRDISRQQVANHTSLPLTGLGPYFIDKAGKKAGFDPGQISPERSAEKIGVPVLHLHGDADEIIPIAHGRRIASHAKSGNYRFIPIKGGTHFQIQAGDASTYRREVDAFLKKVAEGD</sequence>
<dbReference type="PROSITE" id="PS51257">
    <property type="entry name" value="PROKAR_LIPOPROTEIN"/>
    <property type="match status" value="1"/>
</dbReference>
<evidence type="ECO:0000313" key="4">
    <source>
        <dbReference type="Proteomes" id="UP001165653"/>
    </source>
</evidence>
<keyword evidence="1" id="KW-0472">Membrane</keyword>
<dbReference type="PANTHER" id="PTHR43358">
    <property type="entry name" value="ALPHA/BETA-HYDROLASE"/>
    <property type="match status" value="1"/>
</dbReference>
<name>A0ABT3G5J5_9BACT</name>
<accession>A0ABT3G5J5</accession>
<dbReference type="GO" id="GO:0016787">
    <property type="term" value="F:hydrolase activity"/>
    <property type="evidence" value="ECO:0007669"/>
    <property type="project" value="UniProtKB-KW"/>
</dbReference>
<keyword evidence="3" id="KW-0378">Hydrolase</keyword>
<organism evidence="3 4">
    <name type="scientific">Luteolibacter rhizosphaerae</name>
    <dbReference type="NCBI Taxonomy" id="2989719"/>
    <lineage>
        <taxon>Bacteria</taxon>
        <taxon>Pseudomonadati</taxon>
        <taxon>Verrucomicrobiota</taxon>
        <taxon>Verrucomicrobiia</taxon>
        <taxon>Verrucomicrobiales</taxon>
        <taxon>Verrucomicrobiaceae</taxon>
        <taxon>Luteolibacter</taxon>
    </lineage>
</organism>
<comment type="caution">
    <text evidence="3">The sequence shown here is derived from an EMBL/GenBank/DDBJ whole genome shotgun (WGS) entry which is preliminary data.</text>
</comment>
<keyword evidence="1" id="KW-0812">Transmembrane</keyword>
<dbReference type="Proteomes" id="UP001165653">
    <property type="component" value="Unassembled WGS sequence"/>
</dbReference>
<dbReference type="InterPro" id="IPR052920">
    <property type="entry name" value="DNA-binding_regulatory"/>
</dbReference>
<evidence type="ECO:0000256" key="1">
    <source>
        <dbReference type="SAM" id="Phobius"/>
    </source>
</evidence>
<feature type="domain" description="Serine aminopeptidase S33" evidence="2">
    <location>
        <begin position="85"/>
        <end position="192"/>
    </location>
</feature>
<feature type="transmembrane region" description="Helical" evidence="1">
    <location>
        <begin position="20"/>
        <end position="42"/>
    </location>
</feature>
<dbReference type="Gene3D" id="3.40.50.1820">
    <property type="entry name" value="alpha/beta hydrolase"/>
    <property type="match status" value="1"/>
</dbReference>
<dbReference type="SUPFAM" id="SSF53474">
    <property type="entry name" value="alpha/beta-Hydrolases"/>
    <property type="match status" value="1"/>
</dbReference>
<gene>
    <name evidence="3" type="ORF">OJ996_16120</name>
</gene>
<dbReference type="InterPro" id="IPR029058">
    <property type="entry name" value="AB_hydrolase_fold"/>
</dbReference>